<keyword evidence="1" id="KW-0472">Membrane</keyword>
<gene>
    <name evidence="3" type="ORF">A2799_04750</name>
</gene>
<dbReference type="Gene3D" id="1.20.144.10">
    <property type="entry name" value="Phosphatidic acid phosphatase type 2/haloperoxidase"/>
    <property type="match status" value="1"/>
</dbReference>
<keyword evidence="1" id="KW-1133">Transmembrane helix</keyword>
<dbReference type="PANTHER" id="PTHR14969">
    <property type="entry name" value="SPHINGOSINE-1-PHOSPHATE PHOSPHOHYDROLASE"/>
    <property type="match status" value="1"/>
</dbReference>
<dbReference type="InterPro" id="IPR000326">
    <property type="entry name" value="PAP2/HPO"/>
</dbReference>
<feature type="transmembrane region" description="Helical" evidence="1">
    <location>
        <begin position="154"/>
        <end position="172"/>
    </location>
</feature>
<evidence type="ECO:0000313" key="4">
    <source>
        <dbReference type="Proteomes" id="UP000176850"/>
    </source>
</evidence>
<feature type="transmembrane region" description="Helical" evidence="1">
    <location>
        <begin position="63"/>
        <end position="82"/>
    </location>
</feature>
<feature type="domain" description="Phosphatidic acid phosphatase type 2/haloperoxidase" evidence="2">
    <location>
        <begin position="60"/>
        <end position="169"/>
    </location>
</feature>
<organism evidence="3 4">
    <name type="scientific">Candidatus Roizmanbacteria bacterium RIFCSPHIGHO2_01_FULL_39_24</name>
    <dbReference type="NCBI Taxonomy" id="1802032"/>
    <lineage>
        <taxon>Bacteria</taxon>
        <taxon>Candidatus Roizmaniibacteriota</taxon>
    </lineage>
</organism>
<dbReference type="SUPFAM" id="SSF48317">
    <property type="entry name" value="Acid phosphatase/Vanadium-dependent haloperoxidase"/>
    <property type="match status" value="1"/>
</dbReference>
<protein>
    <recommendedName>
        <fullName evidence="2">Phosphatidic acid phosphatase type 2/haloperoxidase domain-containing protein</fullName>
    </recommendedName>
</protein>
<evidence type="ECO:0000259" key="2">
    <source>
        <dbReference type="SMART" id="SM00014"/>
    </source>
</evidence>
<feature type="transmembrane region" description="Helical" evidence="1">
    <location>
        <begin position="27"/>
        <end position="51"/>
    </location>
</feature>
<accession>A0A1F7GGR1</accession>
<reference evidence="3 4" key="1">
    <citation type="journal article" date="2016" name="Nat. Commun.">
        <title>Thousands of microbial genomes shed light on interconnected biogeochemical processes in an aquifer system.</title>
        <authorList>
            <person name="Anantharaman K."/>
            <person name="Brown C.T."/>
            <person name="Hug L.A."/>
            <person name="Sharon I."/>
            <person name="Castelle C.J."/>
            <person name="Probst A.J."/>
            <person name="Thomas B.C."/>
            <person name="Singh A."/>
            <person name="Wilkins M.J."/>
            <person name="Karaoz U."/>
            <person name="Brodie E.L."/>
            <person name="Williams K.H."/>
            <person name="Hubbard S.S."/>
            <person name="Banfield J.F."/>
        </authorList>
    </citation>
    <scope>NUCLEOTIDE SEQUENCE [LARGE SCALE GENOMIC DNA]</scope>
</reference>
<feature type="transmembrane region" description="Helical" evidence="1">
    <location>
        <begin position="104"/>
        <end position="124"/>
    </location>
</feature>
<evidence type="ECO:0000313" key="3">
    <source>
        <dbReference type="EMBL" id="OGK18119.1"/>
    </source>
</evidence>
<dbReference type="SMART" id="SM00014">
    <property type="entry name" value="acidPPc"/>
    <property type="match status" value="1"/>
</dbReference>
<dbReference type="EMBL" id="MFZH01000037">
    <property type="protein sequence ID" value="OGK18119.1"/>
    <property type="molecule type" value="Genomic_DNA"/>
</dbReference>
<keyword evidence="1" id="KW-0812">Transmembrane</keyword>
<proteinExistence type="predicted"/>
<dbReference type="PANTHER" id="PTHR14969:SF13">
    <property type="entry name" value="AT30094P"/>
    <property type="match status" value="1"/>
</dbReference>
<dbReference type="InterPro" id="IPR036938">
    <property type="entry name" value="PAP2/HPO_sf"/>
</dbReference>
<comment type="caution">
    <text evidence="3">The sequence shown here is derived from an EMBL/GenBank/DDBJ whole genome shotgun (WGS) entry which is preliminary data.</text>
</comment>
<dbReference type="Proteomes" id="UP000176850">
    <property type="component" value="Unassembled WGS sequence"/>
</dbReference>
<dbReference type="AlphaFoldDB" id="A0A1F7GGR1"/>
<evidence type="ECO:0000256" key="1">
    <source>
        <dbReference type="SAM" id="Phobius"/>
    </source>
</evidence>
<dbReference type="Pfam" id="PF01569">
    <property type="entry name" value="PAP2"/>
    <property type="match status" value="1"/>
</dbReference>
<feature type="transmembrane region" description="Helical" evidence="1">
    <location>
        <begin position="131"/>
        <end position="148"/>
    </location>
</feature>
<sequence>MISLITLDNFLTNAIYTLPHTPLIDTVFFFFSASGIFILFWIGIFSFLVIFEELRHHRFFLDFFLTVTLSSILTNLILKNIFTRLRPTPSPHPLLLSSTYPSDFSFPSGHATFAFAAVYILAHYDPKRAKLFYIIACLIAFSRVYLGFHYVGDVLTGGLIGIGTGIFVRKIVRELDSRPLKGTFGLRGNDN</sequence>
<name>A0A1F7GGR1_9BACT</name>